<dbReference type="RefSeq" id="WP_125324870.1">
    <property type="nucleotide sequence ID" value="NZ_CP034328.1"/>
</dbReference>
<gene>
    <name evidence="1" type="ORF">EI545_07360</name>
</gene>
<evidence type="ECO:0000313" key="2">
    <source>
        <dbReference type="Proteomes" id="UP000282002"/>
    </source>
</evidence>
<evidence type="ECO:0000313" key="1">
    <source>
        <dbReference type="EMBL" id="AZL58669.1"/>
    </source>
</evidence>
<dbReference type="AlphaFoldDB" id="A0A3S8U570"/>
<organism evidence="1 2">
    <name type="scientific">Tabrizicola piscis</name>
    <dbReference type="NCBI Taxonomy" id="2494374"/>
    <lineage>
        <taxon>Bacteria</taxon>
        <taxon>Pseudomonadati</taxon>
        <taxon>Pseudomonadota</taxon>
        <taxon>Alphaproteobacteria</taxon>
        <taxon>Rhodobacterales</taxon>
        <taxon>Paracoccaceae</taxon>
        <taxon>Tabrizicola</taxon>
    </lineage>
</organism>
<dbReference type="KEGG" id="taw:EI545_07360"/>
<name>A0A3S8U570_9RHOB</name>
<proteinExistence type="predicted"/>
<protein>
    <submittedName>
        <fullName evidence="1">Uncharacterized protein</fullName>
    </submittedName>
</protein>
<dbReference type="EMBL" id="CP034328">
    <property type="protein sequence ID" value="AZL58669.1"/>
    <property type="molecule type" value="Genomic_DNA"/>
</dbReference>
<accession>A0A3S8U570</accession>
<keyword evidence="2" id="KW-1185">Reference proteome</keyword>
<dbReference type="Proteomes" id="UP000282002">
    <property type="component" value="Chromosome"/>
</dbReference>
<dbReference type="OrthoDB" id="9017325at2"/>
<sequence>MTDPVFLPGVPAEAVLAALGRLPGSDLDSPDSSSALLANTFGWFLDRPRLLLPFPGVPMGLPETVELGVELQLPMRGVRHPRVDVLVTTPTTLVGIVSKRYQPFRPAKAVAFTEPFDARDWGPGMARFAAMRKGLMEGRQSYQHLDAVTLVKQAHALRTQAVKRARGAVLVYLHAEPQNWASGKPVDTKAIARHRTEVTSFARAVKGDDVTFVALTWAELLTQWSRTPALVAHTAAVRGWFGGL</sequence>
<reference evidence="1 2" key="1">
    <citation type="submission" date="2018-12" db="EMBL/GenBank/DDBJ databases">
        <title>Complete genome sequencing of Tabrizicola sp. K13M18.</title>
        <authorList>
            <person name="Bae J.-W."/>
        </authorList>
    </citation>
    <scope>NUCLEOTIDE SEQUENCE [LARGE SCALE GENOMIC DNA]</scope>
    <source>
        <strain evidence="1 2">K13M18</strain>
    </source>
</reference>